<gene>
    <name evidence="1" type="ORF">PPENT_87.1.T0170332</name>
</gene>
<keyword evidence="2" id="KW-1185">Reference proteome</keyword>
<organism evidence="1 2">
    <name type="scientific">Paramecium pentaurelia</name>
    <dbReference type="NCBI Taxonomy" id="43138"/>
    <lineage>
        <taxon>Eukaryota</taxon>
        <taxon>Sar</taxon>
        <taxon>Alveolata</taxon>
        <taxon>Ciliophora</taxon>
        <taxon>Intramacronucleata</taxon>
        <taxon>Oligohymenophorea</taxon>
        <taxon>Peniculida</taxon>
        <taxon>Parameciidae</taxon>
        <taxon>Paramecium</taxon>
    </lineage>
</organism>
<protein>
    <submittedName>
        <fullName evidence="1">Uncharacterized protein</fullName>
    </submittedName>
</protein>
<reference evidence="1" key="1">
    <citation type="submission" date="2021-01" db="EMBL/GenBank/DDBJ databases">
        <authorList>
            <consortium name="Genoscope - CEA"/>
            <person name="William W."/>
        </authorList>
    </citation>
    <scope>NUCLEOTIDE SEQUENCE</scope>
</reference>
<dbReference type="OrthoDB" id="292444at2759"/>
<dbReference type="EMBL" id="CAJJDO010000017">
    <property type="protein sequence ID" value="CAD8148166.1"/>
    <property type="molecule type" value="Genomic_DNA"/>
</dbReference>
<sequence length="314" mass="37664">MHKKLSILLSQTNCKKIQIMCLNSNTSMDITQLTNLPIKQLFLFQINSLSIQQQLYQQLHMQILSMVENNSKNIDVMKIMDTLKIFSKGFQKASQNELELSYKDCQLQKAQQLFSGQIKNFKSKLMNRIIKINQIIFNFNYKLNQVVIYIINQLIKNKGQKSYQKVISKMNLIIHLKNIFIGKYDMKLFGFFQYQNVKDKKENYNWKIRKYFDQLNNINHFNNQQDRAEWIQQDDKQNDPTKIIILYQVCNNLEHRINDLKLEFDDIQEQGTPVFTQKLMESTQKQIKEFIQLVNFLIFIIQKLFRKTYIMLKQ</sequence>
<accession>A0A8S1TAA3</accession>
<dbReference type="Proteomes" id="UP000689195">
    <property type="component" value="Unassembled WGS sequence"/>
</dbReference>
<proteinExistence type="predicted"/>
<dbReference type="AlphaFoldDB" id="A0A8S1TAA3"/>
<evidence type="ECO:0000313" key="2">
    <source>
        <dbReference type="Proteomes" id="UP000689195"/>
    </source>
</evidence>
<name>A0A8S1TAA3_9CILI</name>
<evidence type="ECO:0000313" key="1">
    <source>
        <dbReference type="EMBL" id="CAD8148166.1"/>
    </source>
</evidence>
<comment type="caution">
    <text evidence="1">The sequence shown here is derived from an EMBL/GenBank/DDBJ whole genome shotgun (WGS) entry which is preliminary data.</text>
</comment>